<dbReference type="InterPro" id="IPR004890">
    <property type="entry name" value="Lipoprotein_10_C"/>
</dbReference>
<evidence type="ECO:0000256" key="1">
    <source>
        <dbReference type="ARBA" id="ARBA00009031"/>
    </source>
</evidence>
<accession>B3PNG2</accession>
<dbReference type="STRING" id="243272.MARTH_orf844"/>
<evidence type="ECO:0000313" key="5">
    <source>
        <dbReference type="Proteomes" id="UP000008812"/>
    </source>
</evidence>
<dbReference type="Proteomes" id="UP000008812">
    <property type="component" value="Chromosome"/>
</dbReference>
<dbReference type="eggNOG" id="ENOG5030IH6">
    <property type="taxonomic scope" value="Bacteria"/>
</dbReference>
<proteinExistence type="inferred from homology"/>
<reference evidence="4 5" key="1">
    <citation type="journal article" date="2008" name="Infect. Immun.">
        <title>Genome of Mycoplasma arthritidis.</title>
        <authorList>
            <person name="Dybvig K."/>
            <person name="Zuhua C."/>
            <person name="Lao P."/>
            <person name="Jordan D.S."/>
            <person name="French C.T."/>
            <person name="Tu A.H."/>
            <person name="Loraine A.E."/>
        </authorList>
    </citation>
    <scope>NUCLEOTIDE SEQUENCE [LARGE SCALE GENOMIC DNA]</scope>
    <source>
        <strain evidence="4 5">158L3-1</strain>
    </source>
</reference>
<sequence length="518" mass="60539">MKKNNKILKLVMSSTLLIGTSSFVLISCNSKNTIRISLPFTNNDPRYKTLEKIVHYYNETIVKKTENMLPVSLNSGTTRDRFYYSLSLQLYGKDYKTPHLALYYPSLVNLINEYNRNLDFSSLISNQSIYKNFLRKSPFDSSGSNFILPLAISGETLIINKSLLGYLLNQLLVKTNKITIAKEPNYFRDSLDFFQNLPNQQKQKIAQSWNLNNLNYDFDNNIVLNNDYFKTYESLFELSSLISKITNNLSSPNPKKIFYNHNIANMFYSQLFNDANANFDNYFLKYYKNSSNLNYQQVFTKSSAEYQSLKKYYDYRMKAIHEKLVFVRPKNPASINFSEQTLFSIASTRIYEMLNNENNKTSLANNFIYTNSPLKNNSKQSNSSFLTQGLYLMGIKHSDTENKQTLKFVEWFYNTNFKDTKLTGAEYFAKQTNYVFPSNNFLNSSKKDLNVANTNLSRLIAQANYDKSLVNFEEPFDSKSDLFRHSIESIIKNIVYSYDQSKTYDFQWFIDKLKELNF</sequence>
<evidence type="ECO:0000259" key="3">
    <source>
        <dbReference type="Pfam" id="PF03202"/>
    </source>
</evidence>
<dbReference type="KEGG" id="mat:MARTH_orf844"/>
<gene>
    <name evidence="4" type="ordered locus">MARTH_orf844</name>
</gene>
<comment type="similarity">
    <text evidence="1">Belongs to the MG185/MG260 family.</text>
</comment>
<protein>
    <submittedName>
        <fullName evidence="4">Hypothetical lipoprotein</fullName>
    </submittedName>
</protein>
<evidence type="ECO:0000256" key="2">
    <source>
        <dbReference type="SAM" id="SignalP"/>
    </source>
</evidence>
<keyword evidence="5" id="KW-1185">Reference proteome</keyword>
<feature type="chain" id="PRO_5002796859" evidence="2">
    <location>
        <begin position="27"/>
        <end position="518"/>
    </location>
</feature>
<dbReference type="Pfam" id="PF03202">
    <property type="entry name" value="Lipoprotein_10"/>
    <property type="match status" value="1"/>
</dbReference>
<feature type="domain" description="Mycoplasma lipoprotein C-terminal" evidence="3">
    <location>
        <begin position="387"/>
        <end position="495"/>
    </location>
</feature>
<keyword evidence="2" id="KW-0732">Signal</keyword>
<dbReference type="AlphaFoldDB" id="B3PNG2"/>
<dbReference type="HOGENOM" id="CLU_525628_0_0_14"/>
<dbReference type="EMBL" id="CP001047">
    <property type="protein sequence ID" value="ACF07564.1"/>
    <property type="molecule type" value="Genomic_DNA"/>
</dbReference>
<organism evidence="4 5">
    <name type="scientific">Metamycoplasma arthritidis (strain 158L3-1)</name>
    <name type="common">Mycoplasma arthritidis</name>
    <dbReference type="NCBI Taxonomy" id="243272"/>
    <lineage>
        <taxon>Bacteria</taxon>
        <taxon>Bacillati</taxon>
        <taxon>Mycoplasmatota</taxon>
        <taxon>Mycoplasmoidales</taxon>
        <taxon>Metamycoplasmataceae</taxon>
        <taxon>Metamycoplasma</taxon>
    </lineage>
</organism>
<feature type="signal peptide" evidence="2">
    <location>
        <begin position="1"/>
        <end position="26"/>
    </location>
</feature>
<dbReference type="PROSITE" id="PS51257">
    <property type="entry name" value="PROKAR_LIPOPROTEIN"/>
    <property type="match status" value="1"/>
</dbReference>
<keyword evidence="4" id="KW-0449">Lipoprotein</keyword>
<dbReference type="RefSeq" id="WP_012498521.1">
    <property type="nucleotide sequence ID" value="NC_011025.1"/>
</dbReference>
<name>B3PNG2_META1</name>
<evidence type="ECO:0000313" key="4">
    <source>
        <dbReference type="EMBL" id="ACF07564.1"/>
    </source>
</evidence>